<gene>
    <name evidence="2" type="ORF">DEF24_25420</name>
</gene>
<feature type="region of interest" description="Disordered" evidence="1">
    <location>
        <begin position="149"/>
        <end position="186"/>
    </location>
</feature>
<keyword evidence="3" id="KW-1185">Reference proteome</keyword>
<feature type="non-terminal residue" evidence="2">
    <location>
        <position position="186"/>
    </location>
</feature>
<dbReference type="Proteomes" id="UP000253318">
    <property type="component" value="Unassembled WGS sequence"/>
</dbReference>
<dbReference type="EMBL" id="QEIN01000338">
    <property type="protein sequence ID" value="RCV49266.1"/>
    <property type="molecule type" value="Genomic_DNA"/>
</dbReference>
<dbReference type="InterPro" id="IPR029058">
    <property type="entry name" value="AB_hydrolase_fold"/>
</dbReference>
<sequence length="186" mass="19344">MAGSEVRRANRIGRAVAGTVLGGAGLIAGGAAAAIAAEKWLVYRLRGGQETESGDDFGTLRGTVGTVVADDGVPLHVEVDGPEDPATTVVFCHGYALDQDCWHYQRRDLTGIGRRVFWDQRSHGRSRRGRPANSTIDQLGADLYRVIEATVPPGGPQPGSGQVRDGGEAVAGDAGPDEVEVGVGEG</sequence>
<organism evidence="2 3">
    <name type="scientific">Marinitenerispora sediminis</name>
    <dbReference type="NCBI Taxonomy" id="1931232"/>
    <lineage>
        <taxon>Bacteria</taxon>
        <taxon>Bacillati</taxon>
        <taxon>Actinomycetota</taxon>
        <taxon>Actinomycetes</taxon>
        <taxon>Streptosporangiales</taxon>
        <taxon>Nocardiopsidaceae</taxon>
        <taxon>Marinitenerispora</taxon>
    </lineage>
</organism>
<evidence type="ECO:0000256" key="1">
    <source>
        <dbReference type="SAM" id="MobiDB-lite"/>
    </source>
</evidence>
<protein>
    <recommendedName>
        <fullName evidence="4">Alpha/beta hydrolase</fullName>
    </recommendedName>
</protein>
<reference evidence="2 3" key="1">
    <citation type="submission" date="2018-04" db="EMBL/GenBank/DDBJ databases">
        <title>Novel actinobacteria from marine sediment.</title>
        <authorList>
            <person name="Ng Z.Y."/>
            <person name="Tan G.Y.A."/>
        </authorList>
    </citation>
    <scope>NUCLEOTIDE SEQUENCE [LARGE SCALE GENOMIC DNA]</scope>
    <source>
        <strain evidence="2 3">TPS81</strain>
    </source>
</reference>
<evidence type="ECO:0008006" key="4">
    <source>
        <dbReference type="Google" id="ProtNLM"/>
    </source>
</evidence>
<proteinExistence type="predicted"/>
<dbReference type="Gene3D" id="3.40.50.1820">
    <property type="entry name" value="alpha/beta hydrolase"/>
    <property type="match status" value="1"/>
</dbReference>
<evidence type="ECO:0000313" key="3">
    <source>
        <dbReference type="Proteomes" id="UP000253318"/>
    </source>
</evidence>
<comment type="caution">
    <text evidence="2">The sequence shown here is derived from an EMBL/GenBank/DDBJ whole genome shotgun (WGS) entry which is preliminary data.</text>
</comment>
<dbReference type="AlphaFoldDB" id="A0A368SYL6"/>
<name>A0A368SYL6_9ACTN</name>
<accession>A0A368SYL6</accession>
<evidence type="ECO:0000313" key="2">
    <source>
        <dbReference type="EMBL" id="RCV49266.1"/>
    </source>
</evidence>
<dbReference type="SUPFAM" id="SSF53474">
    <property type="entry name" value="alpha/beta-Hydrolases"/>
    <property type="match status" value="1"/>
</dbReference>